<reference evidence="2" key="1">
    <citation type="submission" date="2018-06" db="EMBL/GenBank/DDBJ databases">
        <authorList>
            <person name="Zhirakovskaya E."/>
        </authorList>
    </citation>
    <scope>NUCLEOTIDE SEQUENCE</scope>
</reference>
<accession>A0A3B0YGQ3</accession>
<sequence>MEYFLDAFKRYADFSGRATRQQYWMFILFYFIGYIVLAVIDGVLGTFVLAILYSLVLLVPSISIAARRLHDTGRTGWWQLISLIPLIGIIVMIVFLVQDSQEDNEYGPKPAPAVAA</sequence>
<feature type="transmembrane region" description="Helical" evidence="1">
    <location>
        <begin position="23"/>
        <end position="40"/>
    </location>
</feature>
<dbReference type="EMBL" id="UOFN01000047">
    <property type="protein sequence ID" value="VAW75333.1"/>
    <property type="molecule type" value="Genomic_DNA"/>
</dbReference>
<feature type="transmembrane region" description="Helical" evidence="1">
    <location>
        <begin position="77"/>
        <end position="97"/>
    </location>
</feature>
<protein>
    <submittedName>
        <fullName evidence="2">Integral membrane protein</fullName>
    </submittedName>
</protein>
<keyword evidence="1" id="KW-1133">Transmembrane helix</keyword>
<dbReference type="PANTHER" id="PTHR34980">
    <property type="entry name" value="INNER MEMBRANE PROTEIN-RELATED-RELATED"/>
    <property type="match status" value="1"/>
</dbReference>
<keyword evidence="1" id="KW-0472">Membrane</keyword>
<dbReference type="PANTHER" id="PTHR34980:SF2">
    <property type="entry name" value="INNER MEMBRANE PROTEIN YHAH-RELATED"/>
    <property type="match status" value="1"/>
</dbReference>
<evidence type="ECO:0000313" key="2">
    <source>
        <dbReference type="EMBL" id="VAW75333.1"/>
    </source>
</evidence>
<dbReference type="AlphaFoldDB" id="A0A3B0YGQ3"/>
<dbReference type="GO" id="GO:0005886">
    <property type="term" value="C:plasma membrane"/>
    <property type="evidence" value="ECO:0007669"/>
    <property type="project" value="TreeGrafter"/>
</dbReference>
<proteinExistence type="predicted"/>
<dbReference type="Pfam" id="PF05656">
    <property type="entry name" value="DUF805"/>
    <property type="match status" value="1"/>
</dbReference>
<organism evidence="2">
    <name type="scientific">hydrothermal vent metagenome</name>
    <dbReference type="NCBI Taxonomy" id="652676"/>
    <lineage>
        <taxon>unclassified sequences</taxon>
        <taxon>metagenomes</taxon>
        <taxon>ecological metagenomes</taxon>
    </lineage>
</organism>
<name>A0A3B0YGQ3_9ZZZZ</name>
<evidence type="ECO:0000256" key="1">
    <source>
        <dbReference type="SAM" id="Phobius"/>
    </source>
</evidence>
<dbReference type="InterPro" id="IPR008523">
    <property type="entry name" value="DUF805"/>
</dbReference>
<keyword evidence="1" id="KW-0812">Transmembrane</keyword>
<gene>
    <name evidence="2" type="ORF">MNBD_GAMMA15-480</name>
</gene>
<feature type="transmembrane region" description="Helical" evidence="1">
    <location>
        <begin position="46"/>
        <end position="65"/>
    </location>
</feature>